<evidence type="ECO:0000313" key="2">
    <source>
        <dbReference type="Proteomes" id="UP000749559"/>
    </source>
</evidence>
<dbReference type="Proteomes" id="UP000749559">
    <property type="component" value="Unassembled WGS sequence"/>
</dbReference>
<protein>
    <submittedName>
        <fullName evidence="1">Uncharacterized protein</fullName>
    </submittedName>
</protein>
<sequence>MDKFKILASHVKYLETFGNKSAVRFNQFENELHDFMELSENRSTNMFSMINQNHESINQLLNYINNTDIRLQLDEMNIRRLKISIDKTTGLMTAYFKYLSQVIYNLKFAESWYHRHVLAIKMANTGRLSPDLISANDLKKALDK</sequence>
<feature type="non-terminal residue" evidence="1">
    <location>
        <position position="144"/>
    </location>
</feature>
<organism evidence="1 2">
    <name type="scientific">Owenia fusiformis</name>
    <name type="common">Polychaete worm</name>
    <dbReference type="NCBI Taxonomy" id="6347"/>
    <lineage>
        <taxon>Eukaryota</taxon>
        <taxon>Metazoa</taxon>
        <taxon>Spiralia</taxon>
        <taxon>Lophotrochozoa</taxon>
        <taxon>Annelida</taxon>
        <taxon>Polychaeta</taxon>
        <taxon>Sedentaria</taxon>
        <taxon>Canalipalpata</taxon>
        <taxon>Sabellida</taxon>
        <taxon>Oweniida</taxon>
        <taxon>Oweniidae</taxon>
        <taxon>Owenia</taxon>
    </lineage>
</organism>
<evidence type="ECO:0000313" key="1">
    <source>
        <dbReference type="EMBL" id="CAH1802970.1"/>
    </source>
</evidence>
<name>A0A8S4Q815_OWEFU</name>
<proteinExistence type="predicted"/>
<dbReference type="EMBL" id="CAIIXF020000199">
    <property type="protein sequence ID" value="CAH1802970.1"/>
    <property type="molecule type" value="Genomic_DNA"/>
</dbReference>
<reference evidence="1" key="1">
    <citation type="submission" date="2022-03" db="EMBL/GenBank/DDBJ databases">
        <authorList>
            <person name="Martin C."/>
        </authorList>
    </citation>
    <scope>NUCLEOTIDE SEQUENCE</scope>
</reference>
<dbReference type="AlphaFoldDB" id="A0A8S4Q815"/>
<gene>
    <name evidence="1" type="ORF">OFUS_LOCUS26605</name>
</gene>
<accession>A0A8S4Q815</accession>
<keyword evidence="2" id="KW-1185">Reference proteome</keyword>
<comment type="caution">
    <text evidence="1">The sequence shown here is derived from an EMBL/GenBank/DDBJ whole genome shotgun (WGS) entry which is preliminary data.</text>
</comment>